<evidence type="ECO:0000259" key="5">
    <source>
        <dbReference type="PROSITE" id="PS50305"/>
    </source>
</evidence>
<evidence type="ECO:0000256" key="4">
    <source>
        <dbReference type="PROSITE-ProRule" id="PRU00236"/>
    </source>
</evidence>
<feature type="domain" description="Deacetylase sirtuin-type" evidence="5">
    <location>
        <begin position="1"/>
        <end position="276"/>
    </location>
</feature>
<proteinExistence type="predicted"/>
<dbReference type="PANTHER" id="PTHR11085">
    <property type="entry name" value="NAD-DEPENDENT PROTEIN DEACYLASE SIRTUIN-5, MITOCHONDRIAL-RELATED"/>
    <property type="match status" value="1"/>
</dbReference>
<protein>
    <recommendedName>
        <fullName evidence="1">protein acetyllysine N-acetyltransferase</fullName>
        <ecNumber evidence="1">2.3.1.286</ecNumber>
    </recommendedName>
</protein>
<dbReference type="Pfam" id="PF02146">
    <property type="entry name" value="SIR2"/>
    <property type="match status" value="1"/>
</dbReference>
<dbReference type="AlphaFoldDB" id="A0A158EFJ4"/>
<evidence type="ECO:0000256" key="2">
    <source>
        <dbReference type="ARBA" id="ARBA00022679"/>
    </source>
</evidence>
<reference evidence="6" key="1">
    <citation type="submission" date="2016-01" db="EMBL/GenBank/DDBJ databases">
        <authorList>
            <person name="Peeters C."/>
        </authorList>
    </citation>
    <scope>NUCLEOTIDE SEQUENCE</scope>
    <source>
        <strain evidence="6">LMG 29321</strain>
    </source>
</reference>
<dbReference type="EC" id="2.3.1.286" evidence="1"/>
<dbReference type="EMBL" id="FCOX02000084">
    <property type="protein sequence ID" value="SAL05553.1"/>
    <property type="molecule type" value="Genomic_DNA"/>
</dbReference>
<dbReference type="GO" id="GO:0046872">
    <property type="term" value="F:metal ion binding"/>
    <property type="evidence" value="ECO:0007669"/>
    <property type="project" value="UniProtKB-KW"/>
</dbReference>
<evidence type="ECO:0000256" key="1">
    <source>
        <dbReference type="ARBA" id="ARBA00012928"/>
    </source>
</evidence>
<gene>
    <name evidence="6" type="ORF">AWB78_07563</name>
</gene>
<feature type="binding site" evidence="4">
    <location>
        <position position="172"/>
    </location>
    <ligand>
        <name>Zn(2+)</name>
        <dbReference type="ChEBI" id="CHEBI:29105"/>
    </ligand>
</feature>
<dbReference type="PROSITE" id="PS50305">
    <property type="entry name" value="SIRTUIN"/>
    <property type="match status" value="1"/>
</dbReference>
<dbReference type="GO" id="GO:0070403">
    <property type="term" value="F:NAD+ binding"/>
    <property type="evidence" value="ECO:0007669"/>
    <property type="project" value="InterPro"/>
</dbReference>
<dbReference type="InterPro" id="IPR050134">
    <property type="entry name" value="NAD-dep_sirtuin_deacylases"/>
</dbReference>
<organism evidence="6 7">
    <name type="scientific">Caballeronia calidae</name>
    <dbReference type="NCBI Taxonomy" id="1777139"/>
    <lineage>
        <taxon>Bacteria</taxon>
        <taxon>Pseudomonadati</taxon>
        <taxon>Pseudomonadota</taxon>
        <taxon>Betaproteobacteria</taxon>
        <taxon>Burkholderiales</taxon>
        <taxon>Burkholderiaceae</taxon>
        <taxon>Caballeronia</taxon>
    </lineage>
</organism>
<feature type="active site" description="Proton acceptor" evidence="4">
    <location>
        <position position="132"/>
    </location>
</feature>
<evidence type="ECO:0000313" key="6">
    <source>
        <dbReference type="EMBL" id="SAL05553.1"/>
    </source>
</evidence>
<dbReference type="Gene3D" id="3.30.1600.10">
    <property type="entry name" value="SIR2/SIRT2 'Small Domain"/>
    <property type="match status" value="1"/>
</dbReference>
<accession>A0A158EFJ4</accession>
<evidence type="ECO:0000313" key="7">
    <source>
        <dbReference type="Proteomes" id="UP000071859"/>
    </source>
</evidence>
<feature type="binding site" evidence="4">
    <location>
        <position position="144"/>
    </location>
    <ligand>
        <name>Zn(2+)</name>
        <dbReference type="ChEBI" id="CHEBI:29105"/>
    </ligand>
</feature>
<keyword evidence="2" id="KW-0808">Transferase</keyword>
<comment type="caution">
    <text evidence="6">The sequence shown here is derived from an EMBL/GenBank/DDBJ whole genome shotgun (WGS) entry which is preliminary data.</text>
</comment>
<feature type="binding site" evidence="4">
    <location>
        <position position="140"/>
    </location>
    <ligand>
        <name>Zn(2+)</name>
        <dbReference type="ChEBI" id="CHEBI:29105"/>
    </ligand>
</feature>
<dbReference type="GO" id="GO:0017136">
    <property type="term" value="F:histone deacetylase activity, NAD-dependent"/>
    <property type="evidence" value="ECO:0007669"/>
    <property type="project" value="TreeGrafter"/>
</dbReference>
<evidence type="ECO:0000256" key="3">
    <source>
        <dbReference type="ARBA" id="ARBA00023027"/>
    </source>
</evidence>
<dbReference type="RefSeq" id="WP_062611686.1">
    <property type="nucleotide sequence ID" value="NZ_FCOX02000084.1"/>
</dbReference>
<dbReference type="InterPro" id="IPR026590">
    <property type="entry name" value="Ssirtuin_cat_dom"/>
</dbReference>
<sequence length="279" mass="31223">MNITENFDKAVSWIRDADGLLITAGAGMGVDSGLPDFRGQEGFWRAYPALRHEGFSFEEMATAERFEKDPALAWGFYGHRLRLYRETEPHEGFSILHKWAAQMPRGAFIFTSNVDGQFQKAGFAPGRIHECHGTIHQLQCVAACRQTTWPADVFQPVVDLDTARIVGGMPHCPDCGRLARPNILMFWDGFWIEKDSEAQEARLRAWYASVQCPVVVELGAGKALPTVRNFSQRHARHRLVRINVRESVAAPQDGIGFAGGALDMLRQLDARLIEAGWSN</sequence>
<dbReference type="PANTHER" id="PTHR11085:SF4">
    <property type="entry name" value="NAD-DEPENDENT PROTEIN DEACYLASE"/>
    <property type="match status" value="1"/>
</dbReference>
<keyword evidence="4" id="KW-0862">Zinc</keyword>
<dbReference type="InterPro" id="IPR026591">
    <property type="entry name" value="Sirtuin_cat_small_dom_sf"/>
</dbReference>
<name>A0A158EFJ4_9BURK</name>
<dbReference type="SUPFAM" id="SSF52467">
    <property type="entry name" value="DHS-like NAD/FAD-binding domain"/>
    <property type="match status" value="1"/>
</dbReference>
<dbReference type="Gene3D" id="3.40.50.1220">
    <property type="entry name" value="TPP-binding domain"/>
    <property type="match status" value="1"/>
</dbReference>
<dbReference type="Proteomes" id="UP000071859">
    <property type="component" value="Unassembled WGS sequence"/>
</dbReference>
<dbReference type="InterPro" id="IPR003000">
    <property type="entry name" value="Sirtuin"/>
</dbReference>
<dbReference type="InterPro" id="IPR029035">
    <property type="entry name" value="DHS-like_NAD/FAD-binding_dom"/>
</dbReference>
<keyword evidence="4" id="KW-0479">Metal-binding</keyword>
<keyword evidence="3" id="KW-0520">NAD</keyword>
<keyword evidence="7" id="KW-1185">Reference proteome</keyword>
<feature type="binding site" evidence="4">
    <location>
        <position position="175"/>
    </location>
    <ligand>
        <name>Zn(2+)</name>
        <dbReference type="ChEBI" id="CHEBI:29105"/>
    </ligand>
</feature>